<dbReference type="EMBL" id="QTSX02005012">
    <property type="protein sequence ID" value="KAJ9062334.1"/>
    <property type="molecule type" value="Genomic_DNA"/>
</dbReference>
<keyword evidence="2" id="KW-1185">Reference proteome</keyword>
<evidence type="ECO:0000313" key="2">
    <source>
        <dbReference type="Proteomes" id="UP001165960"/>
    </source>
</evidence>
<organism evidence="1 2">
    <name type="scientific">Entomophthora muscae</name>
    <dbReference type="NCBI Taxonomy" id="34485"/>
    <lineage>
        <taxon>Eukaryota</taxon>
        <taxon>Fungi</taxon>
        <taxon>Fungi incertae sedis</taxon>
        <taxon>Zoopagomycota</taxon>
        <taxon>Entomophthoromycotina</taxon>
        <taxon>Entomophthoromycetes</taxon>
        <taxon>Entomophthorales</taxon>
        <taxon>Entomophthoraceae</taxon>
        <taxon>Entomophthora</taxon>
    </lineage>
</organism>
<name>A0ACC2SIX4_9FUNG</name>
<reference evidence="1" key="1">
    <citation type="submission" date="2022-04" db="EMBL/GenBank/DDBJ databases">
        <title>Genome of the entomopathogenic fungus Entomophthora muscae.</title>
        <authorList>
            <person name="Elya C."/>
            <person name="Lovett B.R."/>
            <person name="Lee E."/>
            <person name="Macias A.M."/>
            <person name="Hajek A.E."/>
            <person name="De Bivort B.L."/>
            <person name="Kasson M.T."/>
            <person name="De Fine Licht H.H."/>
            <person name="Stajich J.E."/>
        </authorList>
    </citation>
    <scope>NUCLEOTIDE SEQUENCE</scope>
    <source>
        <strain evidence="1">Berkeley</strain>
    </source>
</reference>
<gene>
    <name evidence="1" type="ORF">DSO57_1011908</name>
</gene>
<protein>
    <submittedName>
        <fullName evidence="1">Uncharacterized protein</fullName>
    </submittedName>
</protein>
<dbReference type="Proteomes" id="UP001165960">
    <property type="component" value="Unassembled WGS sequence"/>
</dbReference>
<evidence type="ECO:0000313" key="1">
    <source>
        <dbReference type="EMBL" id="KAJ9062334.1"/>
    </source>
</evidence>
<comment type="caution">
    <text evidence="1">The sequence shown here is derived from an EMBL/GenBank/DDBJ whole genome shotgun (WGS) entry which is preliminary data.</text>
</comment>
<accession>A0ACC2SIX4</accession>
<proteinExistence type="predicted"/>
<sequence length="83" mass="9265">MDQISTEHIIEPPRIPGKRLKTCAIEYPIGIFFLKYRTHSSNMRSTPPSCPVEEGFPLLAPAAVTILPISQVIIDSQISYELP</sequence>